<keyword evidence="1 4" id="KW-0808">Transferase</keyword>
<sequence>MLIGLFYTKNYFCIVELTLKIKNIMDYQLSFLKEEDYPLLFQTFQDAFGDYGVDMDYMDEDMLYNRWIKNHVQYRASVGVWEFNQLVGFTMVSTDVWQGVPSAFNAATGIIERYRNQGIAGEMIDFITPKLKKVGIQNLWLEVLQSNEAGVKAYQKSGFKIQRNFNCYTLAHNKYQSLTATHTALEIKEISVEDIKTCRAWFAWQPSWENSTAAVQRIPDKKVILGGFLDNELVGYIAFYPAFQQIMQLVVVPLQRKENIAHTLLQHLVTQTAQELDKIHYTNVDESDESTNKFLKKAGFELVAKQYEMALDLNEKQF</sequence>
<dbReference type="Proteomes" id="UP000004095">
    <property type="component" value="Unassembled WGS sequence"/>
</dbReference>
<protein>
    <submittedName>
        <fullName evidence="4">Acetyltransferase, gnat family</fullName>
    </submittedName>
</protein>
<feature type="domain" description="N-acetyltransferase" evidence="3">
    <location>
        <begin position="27"/>
        <end position="181"/>
    </location>
</feature>
<dbReference type="Pfam" id="PF00583">
    <property type="entry name" value="Acetyltransf_1"/>
    <property type="match status" value="2"/>
</dbReference>
<proteinExistence type="predicted"/>
<dbReference type="CDD" id="cd04301">
    <property type="entry name" value="NAT_SF"/>
    <property type="match status" value="1"/>
</dbReference>
<dbReference type="InterPro" id="IPR000182">
    <property type="entry name" value="GNAT_dom"/>
</dbReference>
<dbReference type="eggNOG" id="COG0456">
    <property type="taxonomic scope" value="Bacteria"/>
</dbReference>
<evidence type="ECO:0000256" key="2">
    <source>
        <dbReference type="ARBA" id="ARBA00023315"/>
    </source>
</evidence>
<dbReference type="SUPFAM" id="SSF55729">
    <property type="entry name" value="Acyl-CoA N-acyltransferases (Nat)"/>
    <property type="match status" value="2"/>
</dbReference>
<evidence type="ECO:0000313" key="4">
    <source>
        <dbReference type="EMBL" id="EAY24147.1"/>
    </source>
</evidence>
<dbReference type="InterPro" id="IPR016181">
    <property type="entry name" value="Acyl_CoA_acyltransferase"/>
</dbReference>
<dbReference type="InterPro" id="IPR050832">
    <property type="entry name" value="Bact_Acetyltransf"/>
</dbReference>
<dbReference type="EMBL" id="AAWS01000080">
    <property type="protein sequence ID" value="EAY24147.1"/>
    <property type="molecule type" value="Genomic_DNA"/>
</dbReference>
<evidence type="ECO:0000259" key="3">
    <source>
        <dbReference type="PROSITE" id="PS51186"/>
    </source>
</evidence>
<comment type="caution">
    <text evidence="4">The sequence shown here is derived from an EMBL/GenBank/DDBJ whole genome shotgun (WGS) entry which is preliminary data.</text>
</comment>
<evidence type="ECO:0000256" key="1">
    <source>
        <dbReference type="ARBA" id="ARBA00022679"/>
    </source>
</evidence>
<name>A1ZZN9_MICM2</name>
<dbReference type="GO" id="GO:0016747">
    <property type="term" value="F:acyltransferase activity, transferring groups other than amino-acyl groups"/>
    <property type="evidence" value="ECO:0007669"/>
    <property type="project" value="InterPro"/>
</dbReference>
<keyword evidence="2" id="KW-0012">Acyltransferase</keyword>
<evidence type="ECO:0000313" key="5">
    <source>
        <dbReference type="Proteomes" id="UP000004095"/>
    </source>
</evidence>
<accession>A1ZZN9</accession>
<feature type="domain" description="N-acetyltransferase" evidence="3">
    <location>
        <begin position="185"/>
        <end position="314"/>
    </location>
</feature>
<dbReference type="PROSITE" id="PS51186">
    <property type="entry name" value="GNAT"/>
    <property type="match status" value="2"/>
</dbReference>
<keyword evidence="5" id="KW-1185">Reference proteome</keyword>
<reference evidence="4 5" key="1">
    <citation type="submission" date="2007-01" db="EMBL/GenBank/DDBJ databases">
        <authorList>
            <person name="Haygood M."/>
            <person name="Podell S."/>
            <person name="Anderson C."/>
            <person name="Hopkinson B."/>
            <person name="Roe K."/>
            <person name="Barbeau K."/>
            <person name="Gaasterland T."/>
            <person name="Ferriera S."/>
            <person name="Johnson J."/>
            <person name="Kravitz S."/>
            <person name="Beeson K."/>
            <person name="Sutton G."/>
            <person name="Rogers Y.-H."/>
            <person name="Friedman R."/>
            <person name="Frazier M."/>
            <person name="Venter J.C."/>
        </authorList>
    </citation>
    <scope>NUCLEOTIDE SEQUENCE [LARGE SCALE GENOMIC DNA]</scope>
    <source>
        <strain evidence="4 5">ATCC 23134</strain>
    </source>
</reference>
<gene>
    <name evidence="4" type="ORF">M23134_00962</name>
</gene>
<dbReference type="PANTHER" id="PTHR43877">
    <property type="entry name" value="AMINOALKYLPHOSPHONATE N-ACETYLTRANSFERASE-RELATED-RELATED"/>
    <property type="match status" value="1"/>
</dbReference>
<dbReference type="Gene3D" id="3.40.630.30">
    <property type="match status" value="2"/>
</dbReference>
<organism evidence="4 5">
    <name type="scientific">Microscilla marina ATCC 23134</name>
    <dbReference type="NCBI Taxonomy" id="313606"/>
    <lineage>
        <taxon>Bacteria</taxon>
        <taxon>Pseudomonadati</taxon>
        <taxon>Bacteroidota</taxon>
        <taxon>Cytophagia</taxon>
        <taxon>Cytophagales</taxon>
        <taxon>Microscillaceae</taxon>
        <taxon>Microscilla</taxon>
    </lineage>
</organism>
<dbReference type="AlphaFoldDB" id="A1ZZN9"/>